<reference evidence="3 4" key="1">
    <citation type="submission" date="2017-08" db="EMBL/GenBank/DDBJ databases">
        <title>Acidophilic green algal genome provides insights into adaptation to an acidic environment.</title>
        <authorList>
            <person name="Hirooka S."/>
            <person name="Hirose Y."/>
            <person name="Kanesaki Y."/>
            <person name="Higuchi S."/>
            <person name="Fujiwara T."/>
            <person name="Onuma R."/>
            <person name="Era A."/>
            <person name="Ohbayashi R."/>
            <person name="Uzuka A."/>
            <person name="Nozaki H."/>
            <person name="Yoshikawa H."/>
            <person name="Miyagishima S.Y."/>
        </authorList>
    </citation>
    <scope>NUCLEOTIDE SEQUENCE [LARGE SCALE GENOMIC DNA]</scope>
    <source>
        <strain evidence="3 4">NIES-2499</strain>
    </source>
</reference>
<dbReference type="STRING" id="1157962.A0A250WPV3"/>
<dbReference type="EMBL" id="BEGY01000001">
    <property type="protein sequence ID" value="GAX72858.1"/>
    <property type="molecule type" value="Genomic_DNA"/>
</dbReference>
<feature type="region of interest" description="Disordered" evidence="1">
    <location>
        <begin position="844"/>
        <end position="882"/>
    </location>
</feature>
<evidence type="ECO:0000256" key="2">
    <source>
        <dbReference type="SAM" id="Phobius"/>
    </source>
</evidence>
<keyword evidence="2" id="KW-1133">Transmembrane helix</keyword>
<sequence>MSYLSRVPYSQPEFAPVVTLRIRAIFDLSPEFRYVNVEIFCKQLRKSYKTNTVPVVKGAALIEYWFRISADNHPENLDLKFYVEPSASKGSENILLRKISTTCLEATLQISQPSGSNHRQCYKVPILSPTSECHSEHPQGVLSTATVDGGQNESWQKRVLPLNPRGDLLQKFSTLAGLITHNVEVTPLLLNSSIHAHTDGISVSPHNPTLLNPSSPCKLAQQTSLVRPYVTPLLQPGLPGQQSLCAYSYSPTASLLPQASSGCSPPTSHQSIAIEMGQMELTGCYPASSVDVHLRATGVHSMAGTQREVVEEEDSVQQSPFEDLMSAPAATGMAAMNGPYMVVEYCLLWLPPTLARLPELDLSEPLSRSLHCYAHGGFMGAALSLMADPEWEHILMEAVEETGASPTALRMIGSHGLLSTLDSAVAVSSKDLLSFMTVLENSPVLCAYGLTRLACLVPALQAMPPGLQDHSAVSSSLWDIWWDSNRPDRPTRSCNCSLPCSFHEPCCRSKLYSSKFVQLGKSSATRTHKQPSQALLEAYNPGPQSIPQLLLQNQRYLLNPDGLPINRYGYSPLSLEWDLWLDPSNPSDLRSANVDHGSPSHLIQQAMTMMLGCEGLARLLGRRHNSKSGISPVKWLQQFGRSLSLGQRNNDPKQPLPLYCFQSSEETHLRAYSNGLACPSLQAFLEIKVDSLTMNMMMDEHESSQRDQTSVLACRLWLLGNAMSRPPLHLGTLRRLTSPQTSNMAATYCVYTHARSEVEAELAMPYAHNLTIYPVHHELATTVLLLEVYNVRRPSKIVACTIISLEGLLQQQKGDSTSRLNSRASSSVNDTEVKVQIRKALHTRQVEVHSSKQQKKPSRPEFRSNPDSNNLGTGQKSSRGLKPLSFVPFEVMMVPAQRPTMDRICDEEQAALLRRVGSLGTLTLEERQAPLTLLDIARAERTSRPDTLQREVGGSSPQEPRVVRGPSNELREQGENILEGFDVDGLEASSIGTGSKLSSTKSLDVLVVLDGGGGVARSNSGPHDFPDAKMCGTTPPDSSNRGSFINMTLLVRRTSVLEAAQRLYAIEPEAAQSYMAMLAAPGGLYLDIKSAYSKPQHLKWFVSTLEGIGVHVKAICSFAPHQLDFSALKDTTPYGGLSSRIREFFSIRDMNIKDPAVASRSAPLSVPLQSKEAASEPAACLPPHNPGHPASILQEISGAILNPKSGKIAKKPAFSSDSSAAALTRGSTSHTSGQDCEAEVPPPSFQKSSVSYVSPSSMEGSSLNPDSQSSIHDQSTAAEHDIGVCVEGGPAFTPVQFFHGLNGLELACERGRVPVGTTVLFNGASLVLDNATLTGERFAMNHSKAVAKSPLDSQSEEGVIETEGSQEQSLDRLSLIPDLIDLHSWQRYCTILHIFKLFCGIYVQEPDASAANIAALVQLVNNHPSHFPLGFAYGHLGSKAVAVKGLTGRGMAGQQLLEEYSSQEGLNRNVRRWIRSGIHLKSGEEVFISWGRRLLYSPGLLHLEHQRLLLRLIADYPSENKQLLRVVEGIGGVKELFLRFFKHYTAFSPFTVFELGFYLNHTKALLRLLRNRGVFSSISSSEKLELSLWLLNSGNGQLARPLHYLGRADLHKLAKEALLCLLESCSHKEVKQIILSWGGYKEVQRSLRGWFHCQGLSYESRLKAIFQHHALRPSDPAYPFTRYGYLKYAHSGTFGSTLSLLQLIRSQKVRLSPDGVLLTTDPTFTFGKGTLCCMWLCIVRTLNCTCSWACHCVCLNMLTCCLWSLYSCPMLLYPYCGGSRLLPVIIALIFVSSCWGLFIVIALEAFRQYQLILSLSLNTTHAQSDVNSSLKMF</sequence>
<feature type="compositionally biased region" description="Polar residues" evidence="1">
    <location>
        <begin position="1263"/>
        <end position="1276"/>
    </location>
</feature>
<feature type="compositionally biased region" description="Polar residues" evidence="1">
    <location>
        <begin position="1219"/>
        <end position="1234"/>
    </location>
</feature>
<organism evidence="3 4">
    <name type="scientific">Chlamydomonas eustigma</name>
    <dbReference type="NCBI Taxonomy" id="1157962"/>
    <lineage>
        <taxon>Eukaryota</taxon>
        <taxon>Viridiplantae</taxon>
        <taxon>Chlorophyta</taxon>
        <taxon>core chlorophytes</taxon>
        <taxon>Chlorophyceae</taxon>
        <taxon>CS clade</taxon>
        <taxon>Chlamydomonadales</taxon>
        <taxon>Chlamydomonadaceae</taxon>
        <taxon>Chlamydomonas</taxon>
    </lineage>
</organism>
<keyword evidence="2" id="KW-0472">Membrane</keyword>
<evidence type="ECO:0000256" key="1">
    <source>
        <dbReference type="SAM" id="MobiDB-lite"/>
    </source>
</evidence>
<feature type="region of interest" description="Disordered" evidence="1">
    <location>
        <begin position="813"/>
        <end position="832"/>
    </location>
</feature>
<comment type="caution">
    <text evidence="3">The sequence shown here is derived from an EMBL/GenBank/DDBJ whole genome shotgun (WGS) entry which is preliminary data.</text>
</comment>
<keyword evidence="4" id="KW-1185">Reference proteome</keyword>
<feature type="region of interest" description="Disordered" evidence="1">
    <location>
        <begin position="940"/>
        <end position="972"/>
    </location>
</feature>
<dbReference type="Proteomes" id="UP000232323">
    <property type="component" value="Unassembled WGS sequence"/>
</dbReference>
<gene>
    <name evidence="3" type="ORF">CEUSTIGMA_g313.t1</name>
</gene>
<feature type="compositionally biased region" description="Polar residues" evidence="1">
    <location>
        <begin position="865"/>
        <end position="878"/>
    </location>
</feature>
<keyword evidence="2" id="KW-0812">Transmembrane</keyword>
<evidence type="ECO:0000313" key="3">
    <source>
        <dbReference type="EMBL" id="GAX72858.1"/>
    </source>
</evidence>
<evidence type="ECO:0000313" key="4">
    <source>
        <dbReference type="Proteomes" id="UP000232323"/>
    </source>
</evidence>
<feature type="transmembrane region" description="Helical" evidence="2">
    <location>
        <begin position="1781"/>
        <end position="1803"/>
    </location>
</feature>
<accession>A0A250WPV3</accession>
<feature type="compositionally biased region" description="Low complexity" evidence="1">
    <location>
        <begin position="1245"/>
        <end position="1262"/>
    </location>
</feature>
<proteinExistence type="predicted"/>
<dbReference type="OrthoDB" id="515189at2759"/>
<feature type="region of interest" description="Disordered" evidence="1">
    <location>
        <begin position="1219"/>
        <end position="1276"/>
    </location>
</feature>
<name>A0A250WPV3_9CHLO</name>
<protein>
    <submittedName>
        <fullName evidence="3">Uncharacterized protein</fullName>
    </submittedName>
</protein>
<feature type="compositionally biased region" description="Basic and acidic residues" evidence="1">
    <location>
        <begin position="940"/>
        <end position="949"/>
    </location>
</feature>
<feature type="compositionally biased region" description="Low complexity" evidence="1">
    <location>
        <begin position="817"/>
        <end position="827"/>
    </location>
</feature>